<dbReference type="OrthoDB" id="2788229at2759"/>
<organism evidence="1 2">
    <name type="scientific">Gymnopilus junonius</name>
    <name type="common">Spectacular rustgill mushroom</name>
    <name type="synonym">Gymnopilus spectabilis subsp. junonius</name>
    <dbReference type="NCBI Taxonomy" id="109634"/>
    <lineage>
        <taxon>Eukaryota</taxon>
        <taxon>Fungi</taxon>
        <taxon>Dikarya</taxon>
        <taxon>Basidiomycota</taxon>
        <taxon>Agaricomycotina</taxon>
        <taxon>Agaricomycetes</taxon>
        <taxon>Agaricomycetidae</taxon>
        <taxon>Agaricales</taxon>
        <taxon>Agaricineae</taxon>
        <taxon>Hymenogastraceae</taxon>
        <taxon>Gymnopilus</taxon>
    </lineage>
</organism>
<protein>
    <submittedName>
        <fullName evidence="1">Uncharacterized protein</fullName>
    </submittedName>
</protein>
<name>A0A9P5TSG2_GYMJU</name>
<dbReference type="AlphaFoldDB" id="A0A9P5TSG2"/>
<dbReference type="Proteomes" id="UP000724874">
    <property type="component" value="Unassembled WGS sequence"/>
</dbReference>
<dbReference type="EMBL" id="JADNYJ010000014">
    <property type="protein sequence ID" value="KAF8907690.1"/>
    <property type="molecule type" value="Genomic_DNA"/>
</dbReference>
<gene>
    <name evidence="1" type="ORF">CPB84DRAFT_271828</name>
</gene>
<accession>A0A9P5TSG2</accession>
<comment type="caution">
    <text evidence="1">The sequence shown here is derived from an EMBL/GenBank/DDBJ whole genome shotgun (WGS) entry which is preliminary data.</text>
</comment>
<sequence length="263" mass="30188">MVTGSDLPSPVLPLEVIYEILEIFIQNERQDLRSIRACSLVCRHFVPPCQALIFSKLDVFVPHSGNLDGDFPNKQTRTSVKFSSVNLILQLTLLYCTGVSSNQRSTPLQGFVPYSNTSRKRNKIQTLRLYSLHSRRKAFKDARPFDDFQIMPFIKRLEIHNIHLSNASDLFSSCTNLKEVQLDLASKSNDMDSSDTKFRPRIELYDDYTYLDTFHAPDVINFSNIRVFKIYPGISDGPERFKSLLKLCAGTVEELHLKKMQCK</sequence>
<evidence type="ECO:0000313" key="1">
    <source>
        <dbReference type="EMBL" id="KAF8907690.1"/>
    </source>
</evidence>
<keyword evidence="2" id="KW-1185">Reference proteome</keyword>
<evidence type="ECO:0000313" key="2">
    <source>
        <dbReference type="Proteomes" id="UP000724874"/>
    </source>
</evidence>
<reference evidence="1" key="1">
    <citation type="submission" date="2020-11" db="EMBL/GenBank/DDBJ databases">
        <authorList>
            <consortium name="DOE Joint Genome Institute"/>
            <person name="Ahrendt S."/>
            <person name="Riley R."/>
            <person name="Andreopoulos W."/>
            <person name="LaButti K."/>
            <person name="Pangilinan J."/>
            <person name="Ruiz-duenas F.J."/>
            <person name="Barrasa J.M."/>
            <person name="Sanchez-Garcia M."/>
            <person name="Camarero S."/>
            <person name="Miyauchi S."/>
            <person name="Serrano A."/>
            <person name="Linde D."/>
            <person name="Babiker R."/>
            <person name="Drula E."/>
            <person name="Ayuso-Fernandez I."/>
            <person name="Pacheco R."/>
            <person name="Padilla G."/>
            <person name="Ferreira P."/>
            <person name="Barriuso J."/>
            <person name="Kellner H."/>
            <person name="Castanera R."/>
            <person name="Alfaro M."/>
            <person name="Ramirez L."/>
            <person name="Pisabarro A.G."/>
            <person name="Kuo A."/>
            <person name="Tritt A."/>
            <person name="Lipzen A."/>
            <person name="He G."/>
            <person name="Yan M."/>
            <person name="Ng V."/>
            <person name="Cullen D."/>
            <person name="Martin F."/>
            <person name="Rosso M.-N."/>
            <person name="Henrissat B."/>
            <person name="Hibbett D."/>
            <person name="Martinez A.T."/>
            <person name="Grigoriev I.V."/>
        </authorList>
    </citation>
    <scope>NUCLEOTIDE SEQUENCE</scope>
    <source>
        <strain evidence="1">AH 44721</strain>
    </source>
</reference>
<proteinExistence type="predicted"/>